<name>A0A7G9RNS9_9BURK</name>
<reference evidence="1 2" key="1">
    <citation type="submission" date="2020-08" db="EMBL/GenBank/DDBJ databases">
        <title>Genome sequence of Diaphorobacter ruginosibacter DSM 27467T.</title>
        <authorList>
            <person name="Hyun D.-W."/>
            <person name="Bae J.-W."/>
        </authorList>
    </citation>
    <scope>NUCLEOTIDE SEQUENCE [LARGE SCALE GENOMIC DNA]</scope>
    <source>
        <strain evidence="1 2">DSM 27467</strain>
    </source>
</reference>
<evidence type="ECO:0000313" key="1">
    <source>
        <dbReference type="EMBL" id="QNN57254.1"/>
    </source>
</evidence>
<dbReference type="RefSeq" id="WP_187597519.1">
    <property type="nucleotide sequence ID" value="NZ_CP060714.1"/>
</dbReference>
<dbReference type="EMBL" id="CP060714">
    <property type="protein sequence ID" value="QNN57254.1"/>
    <property type="molecule type" value="Genomic_DNA"/>
</dbReference>
<dbReference type="Proteomes" id="UP000515811">
    <property type="component" value="Chromosome"/>
</dbReference>
<proteinExistence type="predicted"/>
<evidence type="ECO:0000313" key="2">
    <source>
        <dbReference type="Proteomes" id="UP000515811"/>
    </source>
</evidence>
<dbReference type="KEGG" id="drg:H9K76_22840"/>
<keyword evidence="2" id="KW-1185">Reference proteome</keyword>
<gene>
    <name evidence="1" type="ORF">H9K76_22840</name>
</gene>
<sequence length="87" mass="9964">MTSFVRTDAITNHAGVERVRRAADHLGTSSTGLFAFVANFAKSWTEARRRAREEERHYNRALREARLIADLSRAMNGLAVDNIRRYD</sequence>
<accession>A0A7G9RNS9</accession>
<organism evidence="1 2">
    <name type="scientific">Diaphorobacter ruginosibacter</name>
    <dbReference type="NCBI Taxonomy" id="1715720"/>
    <lineage>
        <taxon>Bacteria</taxon>
        <taxon>Pseudomonadati</taxon>
        <taxon>Pseudomonadota</taxon>
        <taxon>Betaproteobacteria</taxon>
        <taxon>Burkholderiales</taxon>
        <taxon>Comamonadaceae</taxon>
        <taxon>Diaphorobacter</taxon>
    </lineage>
</organism>
<protein>
    <submittedName>
        <fullName evidence="1">Uncharacterized protein</fullName>
    </submittedName>
</protein>
<dbReference type="AlphaFoldDB" id="A0A7G9RNS9"/>